<keyword evidence="1" id="KW-0812">Transmembrane</keyword>
<name>A0AB39TYJ2_9ACTN</name>
<dbReference type="RefSeq" id="WP_045699313.1">
    <property type="nucleotide sequence ID" value="NZ_CP163445.1"/>
</dbReference>
<keyword evidence="1" id="KW-1133">Transmembrane helix</keyword>
<dbReference type="AlphaFoldDB" id="A0AB39TYJ2"/>
<proteinExistence type="predicted"/>
<accession>A0AB39TYJ2</accession>
<organism evidence="2">
    <name type="scientific">Streptomyces sp. Y1</name>
    <dbReference type="NCBI Taxonomy" id="3238634"/>
    <lineage>
        <taxon>Bacteria</taxon>
        <taxon>Bacillati</taxon>
        <taxon>Actinomycetota</taxon>
        <taxon>Actinomycetes</taxon>
        <taxon>Kitasatosporales</taxon>
        <taxon>Streptomycetaceae</taxon>
        <taxon>Streptomyces</taxon>
    </lineage>
</organism>
<sequence>MARTVRHVRHPVRHARSRAQAVAHHNRQVAGVTGALLLAVSLYTVVIGPNGWLWFGWAVLLLACAALFVVR</sequence>
<evidence type="ECO:0008006" key="3">
    <source>
        <dbReference type="Google" id="ProtNLM"/>
    </source>
</evidence>
<gene>
    <name evidence="2" type="ORF">AB2U05_23905</name>
</gene>
<dbReference type="EMBL" id="CP163445">
    <property type="protein sequence ID" value="XDQ84241.1"/>
    <property type="molecule type" value="Genomic_DNA"/>
</dbReference>
<evidence type="ECO:0000256" key="1">
    <source>
        <dbReference type="SAM" id="Phobius"/>
    </source>
</evidence>
<protein>
    <recommendedName>
        <fullName evidence="3">Integral membrane protein</fullName>
    </recommendedName>
</protein>
<keyword evidence="1" id="KW-0472">Membrane</keyword>
<feature type="transmembrane region" description="Helical" evidence="1">
    <location>
        <begin position="52"/>
        <end position="70"/>
    </location>
</feature>
<reference evidence="2" key="1">
    <citation type="submission" date="2024-07" db="EMBL/GenBank/DDBJ databases">
        <authorList>
            <person name="Yu S.T."/>
        </authorList>
    </citation>
    <scope>NUCLEOTIDE SEQUENCE</scope>
    <source>
        <strain evidence="2">Y1</strain>
    </source>
</reference>
<feature type="transmembrane region" description="Helical" evidence="1">
    <location>
        <begin position="28"/>
        <end position="46"/>
    </location>
</feature>
<evidence type="ECO:0000313" key="2">
    <source>
        <dbReference type="EMBL" id="XDQ84241.1"/>
    </source>
</evidence>